<dbReference type="EMBL" id="JAAIUW010000009">
    <property type="protein sequence ID" value="KAF7814870.1"/>
    <property type="molecule type" value="Genomic_DNA"/>
</dbReference>
<reference evidence="2" key="1">
    <citation type="submission" date="2020-09" db="EMBL/GenBank/DDBJ databases">
        <title>Genome-Enabled Discovery of Anthraquinone Biosynthesis in Senna tora.</title>
        <authorList>
            <person name="Kang S.-H."/>
            <person name="Pandey R.P."/>
            <person name="Lee C.-M."/>
            <person name="Sim J.-S."/>
            <person name="Jeong J.-T."/>
            <person name="Choi B.-S."/>
            <person name="Jung M."/>
            <person name="Ginzburg D."/>
            <person name="Zhao K."/>
            <person name="Won S.Y."/>
            <person name="Oh T.-J."/>
            <person name="Yu Y."/>
            <person name="Kim N.-H."/>
            <person name="Lee O.R."/>
            <person name="Lee T.-H."/>
            <person name="Bashyal P."/>
            <person name="Kim T.-S."/>
            <person name="Lee W.-H."/>
            <person name="Kawkins C."/>
            <person name="Kim C.-K."/>
            <person name="Kim J.S."/>
            <person name="Ahn B.O."/>
            <person name="Rhee S.Y."/>
            <person name="Sohng J.K."/>
        </authorList>
    </citation>
    <scope>NUCLEOTIDE SEQUENCE</scope>
    <source>
        <tissue evidence="2">Leaf</tissue>
    </source>
</reference>
<protein>
    <submittedName>
        <fullName evidence="2">DeSI-like protein</fullName>
    </submittedName>
</protein>
<sequence>MGGKIDYSVNNGKGPYGFRLHGQKMHLMGGLLPCPDERPRFSQLYIYDTDNEISNHLRSARPVRERAKSSNIDNLRLKLIKKYYFDSRVYNLPTASEVVALIVDMPDILTRVFKIKLYALYKDITKNGLFGKCRAGIYTIEFQKRGLLHAHILIWLNADEKFSTASQMDSVISAEIPNPDTDPQLTSFDEDGYAKYCHRDCSHKVVKNGIELDNRFVLPYNRHDKLTAALCNSNSSIGNHNNSNEIKMEPAVERLPFHLPNQQGVIFNDDDPIEEVVNETTVKETKFLAWFEPTIVIQNPGLLDDDKEYVEGIVEASNWSSGVYLHDILLKKRHHLHDPEIQLDDDRLKDIALVDIENMLRLNGRCLKDYSPMPLPNDAIMNNMDNVFDEQGIKL</sequence>
<organism evidence="2 3">
    <name type="scientific">Senna tora</name>
    <dbReference type="NCBI Taxonomy" id="362788"/>
    <lineage>
        <taxon>Eukaryota</taxon>
        <taxon>Viridiplantae</taxon>
        <taxon>Streptophyta</taxon>
        <taxon>Embryophyta</taxon>
        <taxon>Tracheophyta</taxon>
        <taxon>Spermatophyta</taxon>
        <taxon>Magnoliopsida</taxon>
        <taxon>eudicotyledons</taxon>
        <taxon>Gunneridae</taxon>
        <taxon>Pentapetalae</taxon>
        <taxon>rosids</taxon>
        <taxon>fabids</taxon>
        <taxon>Fabales</taxon>
        <taxon>Fabaceae</taxon>
        <taxon>Caesalpinioideae</taxon>
        <taxon>Cassia clade</taxon>
        <taxon>Senna</taxon>
    </lineage>
</organism>
<dbReference type="InterPro" id="IPR025476">
    <property type="entry name" value="Helitron_helicase-like"/>
</dbReference>
<dbReference type="PANTHER" id="PTHR45786:SF66">
    <property type="entry name" value="HOOK MOTIF PROTEIN, PUTATIVE-RELATED"/>
    <property type="match status" value="1"/>
</dbReference>
<comment type="caution">
    <text evidence="2">The sequence shown here is derived from an EMBL/GenBank/DDBJ whole genome shotgun (WGS) entry which is preliminary data.</text>
</comment>
<evidence type="ECO:0000313" key="2">
    <source>
        <dbReference type="EMBL" id="KAF7814870.1"/>
    </source>
</evidence>
<evidence type="ECO:0000259" key="1">
    <source>
        <dbReference type="Pfam" id="PF14214"/>
    </source>
</evidence>
<evidence type="ECO:0000313" key="3">
    <source>
        <dbReference type="Proteomes" id="UP000634136"/>
    </source>
</evidence>
<gene>
    <name evidence="2" type="ORF">G2W53_028839</name>
</gene>
<proteinExistence type="predicted"/>
<dbReference type="AlphaFoldDB" id="A0A834T3G6"/>
<keyword evidence="3" id="KW-1185">Reference proteome</keyword>
<dbReference type="PANTHER" id="PTHR45786">
    <property type="entry name" value="DNA BINDING PROTEIN-LIKE"/>
    <property type="match status" value="1"/>
</dbReference>
<feature type="domain" description="Helitron helicase-like" evidence="1">
    <location>
        <begin position="71"/>
        <end position="154"/>
    </location>
</feature>
<dbReference type="Proteomes" id="UP000634136">
    <property type="component" value="Unassembled WGS sequence"/>
</dbReference>
<dbReference type="Pfam" id="PF14214">
    <property type="entry name" value="Helitron_like_N"/>
    <property type="match status" value="1"/>
</dbReference>
<name>A0A834T3G6_9FABA</name>
<accession>A0A834T3G6</accession>
<dbReference type="OrthoDB" id="1706095at2759"/>